<sequence length="358" mass="39723">MTTVDTEESTRLATAWNDLAEQIRAFGESAMSTGDSLDQAEGLRHTLRFLGHLADNHIEKSDPLRPEFWRVTSTTRKYYGDGVDVDYDSCRIDGSLTYRISGTVGTVPYLAFIVNRKGASDRFAGNIVIDDKHMRADGTFEVWLSPDLAGRHGIELDDRCVEVVARQYHKTRSEEEQARFTIELVGQQVAARPPLDTGDLANSVARIAHGLGVTKVRLEALVASLAARPNAVAELSGEAAAQFFGTTSNHYKMGWFSLEDGESLELRFPAVEGRYFGVQLFNRWFESLEFRDHVTSINDHHVVKESDGSIVFHVGGSPELTNYLDTCGHREGFVLARYLEGAENPENPVARVVNVSQA</sequence>
<dbReference type="RefSeq" id="WP_378483235.1">
    <property type="nucleotide sequence ID" value="NZ_JBHUFB010000001.1"/>
</dbReference>
<evidence type="ECO:0000313" key="2">
    <source>
        <dbReference type="Proteomes" id="UP001597286"/>
    </source>
</evidence>
<keyword evidence="2" id="KW-1185">Reference proteome</keyword>
<dbReference type="Proteomes" id="UP001597286">
    <property type="component" value="Unassembled WGS sequence"/>
</dbReference>
<gene>
    <name evidence="1" type="ORF">ACFSJG_00480</name>
</gene>
<name>A0ABW4NXX3_9NOCA</name>
<protein>
    <recommendedName>
        <fullName evidence="3">DUF1214 domain-containing protein</fullName>
    </recommendedName>
</protein>
<reference evidence="2" key="1">
    <citation type="journal article" date="2019" name="Int. J. Syst. Evol. Microbiol.">
        <title>The Global Catalogue of Microorganisms (GCM) 10K type strain sequencing project: providing services to taxonomists for standard genome sequencing and annotation.</title>
        <authorList>
            <consortium name="The Broad Institute Genomics Platform"/>
            <consortium name="The Broad Institute Genome Sequencing Center for Infectious Disease"/>
            <person name="Wu L."/>
            <person name="Ma J."/>
        </authorList>
    </citation>
    <scope>NUCLEOTIDE SEQUENCE [LARGE SCALE GENOMIC DNA]</scope>
    <source>
        <strain evidence="2">DT72</strain>
    </source>
</reference>
<comment type="caution">
    <text evidence="1">The sequence shown here is derived from an EMBL/GenBank/DDBJ whole genome shotgun (WGS) entry which is preliminary data.</text>
</comment>
<evidence type="ECO:0008006" key="3">
    <source>
        <dbReference type="Google" id="ProtNLM"/>
    </source>
</evidence>
<proteinExistence type="predicted"/>
<organism evidence="1 2">
    <name type="scientific">Rhodococcus gannanensis</name>
    <dbReference type="NCBI Taxonomy" id="1960308"/>
    <lineage>
        <taxon>Bacteria</taxon>
        <taxon>Bacillati</taxon>
        <taxon>Actinomycetota</taxon>
        <taxon>Actinomycetes</taxon>
        <taxon>Mycobacteriales</taxon>
        <taxon>Nocardiaceae</taxon>
        <taxon>Rhodococcus</taxon>
    </lineage>
</organism>
<dbReference type="EMBL" id="JBHUFB010000001">
    <property type="protein sequence ID" value="MFD1810676.1"/>
    <property type="molecule type" value="Genomic_DNA"/>
</dbReference>
<evidence type="ECO:0000313" key="1">
    <source>
        <dbReference type="EMBL" id="MFD1810676.1"/>
    </source>
</evidence>
<accession>A0ABW4NXX3</accession>